<accession>A0A1H2FYR6</accession>
<dbReference type="InterPro" id="IPR006597">
    <property type="entry name" value="Sel1-like"/>
</dbReference>
<feature type="compositionally biased region" description="Basic and acidic residues" evidence="1">
    <location>
        <begin position="25"/>
        <end position="46"/>
    </location>
</feature>
<dbReference type="Pfam" id="PF08238">
    <property type="entry name" value="Sel1"/>
    <property type="match status" value="5"/>
</dbReference>
<dbReference type="SMART" id="SM00671">
    <property type="entry name" value="SEL1"/>
    <property type="match status" value="5"/>
</dbReference>
<reference evidence="3" key="1">
    <citation type="submission" date="2016-10" db="EMBL/GenBank/DDBJ databases">
        <authorList>
            <person name="Varghese N."/>
            <person name="Submissions S."/>
        </authorList>
    </citation>
    <scope>NUCLEOTIDE SEQUENCE [LARGE SCALE GENOMIC DNA]</scope>
    <source>
        <strain evidence="3">CECT 8338</strain>
    </source>
</reference>
<dbReference type="STRING" id="1434072.SAMN05216210_1904"/>
<dbReference type="PANTHER" id="PTHR11102:SF160">
    <property type="entry name" value="ERAD-ASSOCIATED E3 UBIQUITIN-PROTEIN LIGASE COMPONENT HRD3"/>
    <property type="match status" value="1"/>
</dbReference>
<dbReference type="PANTHER" id="PTHR11102">
    <property type="entry name" value="SEL-1-LIKE PROTEIN"/>
    <property type="match status" value="1"/>
</dbReference>
<proteinExistence type="predicted"/>
<dbReference type="SUPFAM" id="SSF81901">
    <property type="entry name" value="HCP-like"/>
    <property type="match status" value="1"/>
</dbReference>
<evidence type="ECO:0000256" key="1">
    <source>
        <dbReference type="SAM" id="MobiDB-lite"/>
    </source>
</evidence>
<dbReference type="Gene3D" id="1.25.40.10">
    <property type="entry name" value="Tetratricopeptide repeat domain"/>
    <property type="match status" value="2"/>
</dbReference>
<evidence type="ECO:0000313" key="3">
    <source>
        <dbReference type="Proteomes" id="UP000243924"/>
    </source>
</evidence>
<dbReference type="InterPro" id="IPR011990">
    <property type="entry name" value="TPR-like_helical_dom_sf"/>
</dbReference>
<dbReference type="AlphaFoldDB" id="A0A1H2FYR6"/>
<dbReference type="Proteomes" id="UP000243924">
    <property type="component" value="Chromosome I"/>
</dbReference>
<feature type="region of interest" description="Disordered" evidence="1">
    <location>
        <begin position="24"/>
        <end position="46"/>
    </location>
</feature>
<dbReference type="RefSeq" id="WP_092386322.1">
    <property type="nucleotide sequence ID" value="NZ_LT629787.1"/>
</dbReference>
<organism evidence="2 3">
    <name type="scientific">Halopseudomonas salegens</name>
    <dbReference type="NCBI Taxonomy" id="1434072"/>
    <lineage>
        <taxon>Bacteria</taxon>
        <taxon>Pseudomonadati</taxon>
        <taxon>Pseudomonadota</taxon>
        <taxon>Gammaproteobacteria</taxon>
        <taxon>Pseudomonadales</taxon>
        <taxon>Pseudomonadaceae</taxon>
        <taxon>Halopseudomonas</taxon>
    </lineage>
</organism>
<sequence length="392" mass="43773">MNQFSAPLLISLFVLLVGCSGLPERQTDSGETDKESTSDSQSERETELAELFAQPYIDPLTRYLEEHEDNRRYSAYIAKVTTERDQRCQAIAEQYRGRAASQENLNRYRRGYLYSCPDDVSAFAERVEKAMAVERQANQRSSDTRSSVQETTQRQINNCYLYFTIRNLRRARNNCEQPAAAGDPKAQHHLASLERTDGDLASALEWARLSAEQNHAPGQLLYAELLQTGQGDNLNNRTALQWLEAAATQGLAAAQYAAGVAYAEGRGTSVDTSRSRSYWFQAAEKNHPDAQLALAESLLADNTAQTGAAREWLSRAARLGSTRAQMRLAESFAKGLDGAPDAQQAYIWYSLALLGGESDARAHVEEQASRLSDEQLNAAQRRIRDDHRQMPR</sequence>
<evidence type="ECO:0000313" key="2">
    <source>
        <dbReference type="EMBL" id="SDU12462.1"/>
    </source>
</evidence>
<gene>
    <name evidence="2" type="ORF">SAMN05216210_1904</name>
</gene>
<protein>
    <recommendedName>
        <fullName evidence="4">Sel1 repeat family protein</fullName>
    </recommendedName>
</protein>
<feature type="region of interest" description="Disordered" evidence="1">
    <location>
        <begin position="365"/>
        <end position="392"/>
    </location>
</feature>
<dbReference type="OrthoDB" id="9204495at2"/>
<feature type="compositionally biased region" description="Basic and acidic residues" evidence="1">
    <location>
        <begin position="382"/>
        <end position="392"/>
    </location>
</feature>
<evidence type="ECO:0008006" key="4">
    <source>
        <dbReference type="Google" id="ProtNLM"/>
    </source>
</evidence>
<dbReference type="EMBL" id="LT629787">
    <property type="protein sequence ID" value="SDU12462.1"/>
    <property type="molecule type" value="Genomic_DNA"/>
</dbReference>
<dbReference type="InterPro" id="IPR050767">
    <property type="entry name" value="Sel1_AlgK"/>
</dbReference>
<keyword evidence="3" id="KW-1185">Reference proteome</keyword>
<name>A0A1H2FYR6_9GAMM</name>